<comment type="caution">
    <text evidence="2">The sequence shown here is derived from an EMBL/GenBank/DDBJ whole genome shotgun (WGS) entry which is preliminary data.</text>
</comment>
<feature type="transmembrane region" description="Helical" evidence="1">
    <location>
        <begin position="92"/>
        <end position="112"/>
    </location>
</feature>
<keyword evidence="1" id="KW-0812">Transmembrane</keyword>
<accession>A0A2W7RYY7</accession>
<dbReference type="Proteomes" id="UP000249720">
    <property type="component" value="Unassembled WGS sequence"/>
</dbReference>
<protein>
    <submittedName>
        <fullName evidence="2">Uncharacterized protein</fullName>
    </submittedName>
</protein>
<dbReference type="AlphaFoldDB" id="A0A2W7RYY7"/>
<proteinExistence type="predicted"/>
<dbReference type="OrthoDB" id="1112758at2"/>
<evidence type="ECO:0000313" key="2">
    <source>
        <dbReference type="EMBL" id="PZX66028.1"/>
    </source>
</evidence>
<keyword evidence="3" id="KW-1185">Reference proteome</keyword>
<gene>
    <name evidence="2" type="ORF">LX80_00525</name>
</gene>
<evidence type="ECO:0000256" key="1">
    <source>
        <dbReference type="SAM" id="Phobius"/>
    </source>
</evidence>
<keyword evidence="1" id="KW-1133">Transmembrane helix</keyword>
<evidence type="ECO:0000313" key="3">
    <source>
        <dbReference type="Proteomes" id="UP000249720"/>
    </source>
</evidence>
<sequence>MLMNKHTKFLISEETILHYLDGSLSEEAMHAFEEEMETSSFLKDAVEGLENFSDKQALRAAVKQLHEQLRQRTQKKRKQRWILFQQHQLQNIIIAIAILLLIIVGIFVVHYARQKGL</sequence>
<organism evidence="2 3">
    <name type="scientific">Hydrotalea sandarakina</name>
    <dbReference type="NCBI Taxonomy" id="1004304"/>
    <lineage>
        <taxon>Bacteria</taxon>
        <taxon>Pseudomonadati</taxon>
        <taxon>Bacteroidota</taxon>
        <taxon>Chitinophagia</taxon>
        <taxon>Chitinophagales</taxon>
        <taxon>Chitinophagaceae</taxon>
        <taxon>Hydrotalea</taxon>
    </lineage>
</organism>
<reference evidence="2 3" key="1">
    <citation type="submission" date="2018-06" db="EMBL/GenBank/DDBJ databases">
        <title>Genomic Encyclopedia of Archaeal and Bacterial Type Strains, Phase II (KMG-II): from individual species to whole genera.</title>
        <authorList>
            <person name="Goeker M."/>
        </authorList>
    </citation>
    <scope>NUCLEOTIDE SEQUENCE [LARGE SCALE GENOMIC DNA]</scope>
    <source>
        <strain evidence="2 3">DSM 23241</strain>
    </source>
</reference>
<dbReference type="EMBL" id="QKZV01000001">
    <property type="protein sequence ID" value="PZX66028.1"/>
    <property type="molecule type" value="Genomic_DNA"/>
</dbReference>
<name>A0A2W7RYY7_9BACT</name>
<keyword evidence="1" id="KW-0472">Membrane</keyword>